<organism evidence="2 3">
    <name type="scientific">Naja naja</name>
    <name type="common">Indian cobra</name>
    <dbReference type="NCBI Taxonomy" id="35670"/>
    <lineage>
        <taxon>Eukaryota</taxon>
        <taxon>Metazoa</taxon>
        <taxon>Chordata</taxon>
        <taxon>Craniata</taxon>
        <taxon>Vertebrata</taxon>
        <taxon>Euteleostomi</taxon>
        <taxon>Lepidosauria</taxon>
        <taxon>Squamata</taxon>
        <taxon>Bifurcata</taxon>
        <taxon>Unidentata</taxon>
        <taxon>Episquamata</taxon>
        <taxon>Toxicofera</taxon>
        <taxon>Serpentes</taxon>
        <taxon>Colubroidea</taxon>
        <taxon>Elapidae</taxon>
        <taxon>Elapinae</taxon>
        <taxon>Naja</taxon>
    </lineage>
</organism>
<feature type="region of interest" description="Disordered" evidence="1">
    <location>
        <begin position="55"/>
        <end position="99"/>
    </location>
</feature>
<reference evidence="2" key="2">
    <citation type="submission" date="2025-09" db="UniProtKB">
        <authorList>
            <consortium name="Ensembl"/>
        </authorList>
    </citation>
    <scope>IDENTIFICATION</scope>
</reference>
<evidence type="ECO:0000313" key="3">
    <source>
        <dbReference type="Proteomes" id="UP000694559"/>
    </source>
</evidence>
<dbReference type="Ensembl" id="ENSNNAT00000024874.1">
    <property type="protein sequence ID" value="ENSNNAP00000023719.1"/>
    <property type="gene ID" value="ENSNNAG00000015614.1"/>
</dbReference>
<evidence type="ECO:0000313" key="2">
    <source>
        <dbReference type="Ensembl" id="ENSNNAP00000023719.1"/>
    </source>
</evidence>
<name>A0A8C6Y603_NAJNA</name>
<protein>
    <submittedName>
        <fullName evidence="2">Uncharacterized protein</fullName>
    </submittedName>
</protein>
<dbReference type="OrthoDB" id="9393471at2759"/>
<dbReference type="AlphaFoldDB" id="A0A8C6Y603"/>
<feature type="region of interest" description="Disordered" evidence="1">
    <location>
        <begin position="1"/>
        <end position="29"/>
    </location>
</feature>
<keyword evidence="3" id="KW-1185">Reference proteome</keyword>
<sequence>MASLYQRFGGKINTSRSFPVTPEASHLLGPQCSEEDGAAAAAAATAAVASAHAVAGAAKASRSSQPHNPRPRFQYQARRSDGEEEDVSQPLPDSGGRTRVGESWAPLLFSLFVNSWDVSYTSRGIICVSSLQWFPYPNAKATLSHPESLEKGGI</sequence>
<proteinExistence type="predicted"/>
<accession>A0A8C6Y603</accession>
<dbReference type="Proteomes" id="UP000694559">
    <property type="component" value="Unplaced"/>
</dbReference>
<dbReference type="GeneTree" id="ENSGT00900000143483"/>
<evidence type="ECO:0000256" key="1">
    <source>
        <dbReference type="SAM" id="MobiDB-lite"/>
    </source>
</evidence>
<reference evidence="2" key="1">
    <citation type="submission" date="2025-08" db="UniProtKB">
        <authorList>
            <consortium name="Ensembl"/>
        </authorList>
    </citation>
    <scope>IDENTIFICATION</scope>
</reference>